<sequence length="96" mass="9882">MAGTDRAAETANVQGCLARAVAGVLGLPGADEVDIETSFADLGLDSVGGIEVAKRVAGELGMRVPPVLLFDFPTIRELSQHLVSIRRHGAVGAATE</sequence>
<dbReference type="SUPFAM" id="SSF47336">
    <property type="entry name" value="ACP-like"/>
    <property type="match status" value="1"/>
</dbReference>
<keyword evidence="5" id="KW-1185">Reference proteome</keyword>
<dbReference type="InterPro" id="IPR020806">
    <property type="entry name" value="PKS_PP-bd"/>
</dbReference>
<name>A0ABV6NWQ2_9ACTN</name>
<dbReference type="InterPro" id="IPR009081">
    <property type="entry name" value="PP-bd_ACP"/>
</dbReference>
<proteinExistence type="predicted"/>
<keyword evidence="1" id="KW-0596">Phosphopantetheine</keyword>
<dbReference type="InterPro" id="IPR006162">
    <property type="entry name" value="Ppantetheine_attach_site"/>
</dbReference>
<dbReference type="PANTHER" id="PTHR43775">
    <property type="entry name" value="FATTY ACID SYNTHASE"/>
    <property type="match status" value="1"/>
</dbReference>
<gene>
    <name evidence="4" type="ORF">ACFFHU_13840</name>
</gene>
<evidence type="ECO:0000256" key="2">
    <source>
        <dbReference type="ARBA" id="ARBA00022553"/>
    </source>
</evidence>
<protein>
    <submittedName>
        <fullName evidence="4">Acyl carrier protein</fullName>
    </submittedName>
</protein>
<evidence type="ECO:0000313" key="4">
    <source>
        <dbReference type="EMBL" id="MFC0565213.1"/>
    </source>
</evidence>
<dbReference type="PROSITE" id="PS50075">
    <property type="entry name" value="CARRIER"/>
    <property type="match status" value="1"/>
</dbReference>
<evidence type="ECO:0000259" key="3">
    <source>
        <dbReference type="PROSITE" id="PS50075"/>
    </source>
</evidence>
<organism evidence="4 5">
    <name type="scientific">Plantactinospora siamensis</name>
    <dbReference type="NCBI Taxonomy" id="555372"/>
    <lineage>
        <taxon>Bacteria</taxon>
        <taxon>Bacillati</taxon>
        <taxon>Actinomycetota</taxon>
        <taxon>Actinomycetes</taxon>
        <taxon>Micromonosporales</taxon>
        <taxon>Micromonosporaceae</taxon>
        <taxon>Plantactinospora</taxon>
    </lineage>
</organism>
<dbReference type="SMART" id="SM01294">
    <property type="entry name" value="PKS_PP_betabranch"/>
    <property type="match status" value="1"/>
</dbReference>
<dbReference type="RefSeq" id="WP_377338839.1">
    <property type="nucleotide sequence ID" value="NZ_JBHLUE010000011.1"/>
</dbReference>
<dbReference type="EMBL" id="JBHLUE010000011">
    <property type="protein sequence ID" value="MFC0565213.1"/>
    <property type="molecule type" value="Genomic_DNA"/>
</dbReference>
<keyword evidence="2" id="KW-0597">Phosphoprotein</keyword>
<dbReference type="InterPro" id="IPR050091">
    <property type="entry name" value="PKS_NRPS_Biosynth_Enz"/>
</dbReference>
<dbReference type="Proteomes" id="UP001589894">
    <property type="component" value="Unassembled WGS sequence"/>
</dbReference>
<accession>A0ABV6NWQ2</accession>
<dbReference type="Pfam" id="PF00550">
    <property type="entry name" value="PP-binding"/>
    <property type="match status" value="1"/>
</dbReference>
<evidence type="ECO:0000256" key="1">
    <source>
        <dbReference type="ARBA" id="ARBA00022450"/>
    </source>
</evidence>
<dbReference type="InterPro" id="IPR036736">
    <property type="entry name" value="ACP-like_sf"/>
</dbReference>
<dbReference type="SMART" id="SM00823">
    <property type="entry name" value="PKS_PP"/>
    <property type="match status" value="1"/>
</dbReference>
<dbReference type="Gene3D" id="1.10.1200.10">
    <property type="entry name" value="ACP-like"/>
    <property type="match status" value="1"/>
</dbReference>
<reference evidence="4 5" key="1">
    <citation type="submission" date="2024-09" db="EMBL/GenBank/DDBJ databases">
        <authorList>
            <person name="Sun Q."/>
            <person name="Mori K."/>
        </authorList>
    </citation>
    <scope>NUCLEOTIDE SEQUENCE [LARGE SCALE GENOMIC DNA]</scope>
    <source>
        <strain evidence="4 5">TBRC 2205</strain>
    </source>
</reference>
<dbReference type="PANTHER" id="PTHR43775:SF37">
    <property type="entry name" value="SI:DKEY-61P9.11"/>
    <property type="match status" value="1"/>
</dbReference>
<comment type="caution">
    <text evidence="4">The sequence shown here is derived from an EMBL/GenBank/DDBJ whole genome shotgun (WGS) entry which is preliminary data.</text>
</comment>
<dbReference type="PROSITE" id="PS00012">
    <property type="entry name" value="PHOSPHOPANTETHEINE"/>
    <property type="match status" value="1"/>
</dbReference>
<evidence type="ECO:0000313" key="5">
    <source>
        <dbReference type="Proteomes" id="UP001589894"/>
    </source>
</evidence>
<feature type="domain" description="Carrier" evidence="3">
    <location>
        <begin position="8"/>
        <end position="86"/>
    </location>
</feature>